<keyword evidence="2" id="KW-1185">Reference proteome</keyword>
<evidence type="ECO:0000313" key="2">
    <source>
        <dbReference type="Proteomes" id="UP001318300"/>
    </source>
</evidence>
<proteinExistence type="predicted"/>
<evidence type="ECO:0000313" key="1">
    <source>
        <dbReference type="EMBL" id="NII40152.1"/>
    </source>
</evidence>
<comment type="caution">
    <text evidence="1">The sequence shown here is derived from an EMBL/GenBank/DDBJ whole genome shotgun (WGS) entry which is preliminary data.</text>
</comment>
<name>A0ABX0T556_9MICO</name>
<accession>A0ABX0T556</accession>
<dbReference type="EMBL" id="JAAOYO010000001">
    <property type="protein sequence ID" value="NII40152.1"/>
    <property type="molecule type" value="Genomic_DNA"/>
</dbReference>
<protein>
    <recommendedName>
        <fullName evidence="3">Ferrous iron transport protein A</fullName>
    </recommendedName>
</protein>
<reference evidence="1 2" key="1">
    <citation type="submission" date="2020-03" db="EMBL/GenBank/DDBJ databases">
        <title>Above-ground endophytic microbial communities from plants in different locations in the United States.</title>
        <authorList>
            <person name="Frank C."/>
        </authorList>
    </citation>
    <scope>NUCLEOTIDE SEQUENCE [LARGE SCALE GENOMIC DNA]</scope>
    <source>
        <strain evidence="1 2">WW7</strain>
    </source>
</reference>
<dbReference type="RefSeq" id="WP_252727542.1">
    <property type="nucleotide sequence ID" value="NZ_JAAOYO010000001.1"/>
</dbReference>
<gene>
    <name evidence="1" type="ORF">E9228_000771</name>
</gene>
<evidence type="ECO:0008006" key="3">
    <source>
        <dbReference type="Google" id="ProtNLM"/>
    </source>
</evidence>
<organism evidence="1 2">
    <name type="scientific">Curtobacterium salicis</name>
    <dbReference type="NCBI Taxonomy" id="1779862"/>
    <lineage>
        <taxon>Bacteria</taxon>
        <taxon>Bacillati</taxon>
        <taxon>Actinomycetota</taxon>
        <taxon>Actinomycetes</taxon>
        <taxon>Micrococcales</taxon>
        <taxon>Microbacteriaceae</taxon>
        <taxon>Curtobacterium</taxon>
    </lineage>
</organism>
<sequence length="99" mass="10308">MSDADLDRSGGPAAAPSQAEIARARALAAVDAATLGDRLVVRAHDGDGARDALGELTERTPDTLTVATRRGPVTVRRADVVAAKPVPPPPPPRPRRTAW</sequence>
<dbReference type="Proteomes" id="UP001318300">
    <property type="component" value="Unassembled WGS sequence"/>
</dbReference>